<reference evidence="2" key="1">
    <citation type="submission" date="2022-07" db="EMBL/GenBank/DDBJ databases">
        <authorList>
            <person name="Macas J."/>
            <person name="Novak P."/>
            <person name="Neumann P."/>
        </authorList>
    </citation>
    <scope>NUCLEOTIDE SEQUENCE</scope>
</reference>
<organism evidence="2 3">
    <name type="scientific">Cuscuta epithymum</name>
    <dbReference type="NCBI Taxonomy" id="186058"/>
    <lineage>
        <taxon>Eukaryota</taxon>
        <taxon>Viridiplantae</taxon>
        <taxon>Streptophyta</taxon>
        <taxon>Embryophyta</taxon>
        <taxon>Tracheophyta</taxon>
        <taxon>Spermatophyta</taxon>
        <taxon>Magnoliopsida</taxon>
        <taxon>eudicotyledons</taxon>
        <taxon>Gunneridae</taxon>
        <taxon>Pentapetalae</taxon>
        <taxon>asterids</taxon>
        <taxon>lamiids</taxon>
        <taxon>Solanales</taxon>
        <taxon>Convolvulaceae</taxon>
        <taxon>Cuscuteae</taxon>
        <taxon>Cuscuta</taxon>
        <taxon>Cuscuta subgen. Cuscuta</taxon>
    </lineage>
</organism>
<proteinExistence type="predicted"/>
<accession>A0AAV0G399</accession>
<dbReference type="EMBL" id="CAMAPF010000130">
    <property type="protein sequence ID" value="CAH9105238.1"/>
    <property type="molecule type" value="Genomic_DNA"/>
</dbReference>
<dbReference type="Proteomes" id="UP001152523">
    <property type="component" value="Unassembled WGS sequence"/>
</dbReference>
<evidence type="ECO:0000313" key="2">
    <source>
        <dbReference type="EMBL" id="CAH9142008.1"/>
    </source>
</evidence>
<dbReference type="AlphaFoldDB" id="A0AAV0G399"/>
<keyword evidence="3" id="KW-1185">Reference proteome</keyword>
<name>A0AAV0G399_9ASTE</name>
<dbReference type="EMBL" id="CAMAPF010001035">
    <property type="protein sequence ID" value="CAH9142008.1"/>
    <property type="molecule type" value="Genomic_DNA"/>
</dbReference>
<protein>
    <submittedName>
        <fullName evidence="2">Uncharacterized protein</fullName>
    </submittedName>
</protein>
<evidence type="ECO:0000313" key="3">
    <source>
        <dbReference type="Proteomes" id="UP001152523"/>
    </source>
</evidence>
<evidence type="ECO:0000313" key="1">
    <source>
        <dbReference type="EMBL" id="CAH9105238.1"/>
    </source>
</evidence>
<sequence>MSSKLLSQVSESAQASMREISLRTPTLEWNMAGLSVSNEPVINMEPTEPVIKQRNKKDEIKEEWQDIQWSDSVSPNLGDYLDLIPRQAVMVDKLVQPRSSGSRVLIAPENGLLKIKKVAEDKAVLVKSLSMEMFSENSYIDKRRMEPEAQESHAYPFHGKYAIILENKTIHDVGSLPAEVSKLVQGVQVAKLQLIVECKISCHKLGLYNSFKAPEKHLRLGDICAKTAHSILVHEITDFFSRLLQKMAPKSYRQTLGKVVVTQKNSENFYGEPVCFLAGSFGVPEMPMVCLIVLDGGVEWGYWFQMTTVGKEIRAKDEGGCKPGCPKGKEDIAEFPSGSCISIVGTAADALIAWSEATETQGLELYPEAKAINKWKGEKWMIGEDVGNIEVEPYLLERIVKYQCAEYLCAAFPLLSNTSVYIWQHRASESRLVVGFVSYQISLGLRAMKSMAPQSVRYWERRGARKKKKQKILAVSYRPP</sequence>
<gene>
    <name evidence="1" type="ORF">CEPIT_LOCUS17113</name>
    <name evidence="2" type="ORF">CEPIT_LOCUS39571</name>
</gene>
<comment type="caution">
    <text evidence="2">The sequence shown here is derived from an EMBL/GenBank/DDBJ whole genome shotgun (WGS) entry which is preliminary data.</text>
</comment>